<dbReference type="PANTHER" id="PTHR31499">
    <property type="entry name" value="MYB FAMILY TRANSCRIPTION FACTOR PHL11"/>
    <property type="match status" value="1"/>
</dbReference>
<dbReference type="PANTHER" id="PTHR31499:SF43">
    <property type="entry name" value="MYB FAMILY TRANSCRIPTION FACTOR APL"/>
    <property type="match status" value="1"/>
</dbReference>
<gene>
    <name evidence="6" type="ORF">V5N11_021333</name>
</gene>
<keyword evidence="4" id="KW-0539">Nucleus</keyword>
<evidence type="ECO:0000256" key="4">
    <source>
        <dbReference type="ARBA" id="ARBA00023242"/>
    </source>
</evidence>
<dbReference type="Proteomes" id="UP001558713">
    <property type="component" value="Unassembled WGS sequence"/>
</dbReference>
<accession>A0ABD1B258</accession>
<dbReference type="NCBIfam" id="TIGR01557">
    <property type="entry name" value="myb_SHAQKYF"/>
    <property type="match status" value="1"/>
</dbReference>
<dbReference type="FunFam" id="1.10.10.60:FF:000007">
    <property type="entry name" value="Two-component response regulator"/>
    <property type="match status" value="1"/>
</dbReference>
<evidence type="ECO:0000313" key="7">
    <source>
        <dbReference type="Proteomes" id="UP001558713"/>
    </source>
</evidence>
<dbReference type="GO" id="GO:0010468">
    <property type="term" value="P:regulation of gene expression"/>
    <property type="evidence" value="ECO:0007669"/>
    <property type="project" value="UniProtKB-ARBA"/>
</dbReference>
<evidence type="ECO:0000256" key="2">
    <source>
        <dbReference type="ARBA" id="ARBA00023015"/>
    </source>
</evidence>
<keyword evidence="7" id="KW-1185">Reference proteome</keyword>
<dbReference type="GO" id="GO:0005634">
    <property type="term" value="C:nucleus"/>
    <property type="evidence" value="ECO:0007669"/>
    <property type="project" value="UniProtKB-SubCell"/>
</dbReference>
<evidence type="ECO:0000313" key="6">
    <source>
        <dbReference type="EMBL" id="KAL1212782.1"/>
    </source>
</evidence>
<dbReference type="Pfam" id="PF00249">
    <property type="entry name" value="Myb_DNA-binding"/>
    <property type="match status" value="1"/>
</dbReference>
<keyword evidence="3" id="KW-0804">Transcription</keyword>
<dbReference type="AlphaFoldDB" id="A0ABD1B258"/>
<dbReference type="InterPro" id="IPR009057">
    <property type="entry name" value="Homeodomain-like_sf"/>
</dbReference>
<evidence type="ECO:0000256" key="3">
    <source>
        <dbReference type="ARBA" id="ARBA00023163"/>
    </source>
</evidence>
<dbReference type="EMBL" id="JBANAX010000362">
    <property type="protein sequence ID" value="KAL1212782.1"/>
    <property type="molecule type" value="Genomic_DNA"/>
</dbReference>
<dbReference type="InterPro" id="IPR006447">
    <property type="entry name" value="Myb_dom_plants"/>
</dbReference>
<dbReference type="Gene3D" id="1.10.10.60">
    <property type="entry name" value="Homeodomain-like"/>
    <property type="match status" value="1"/>
</dbReference>
<dbReference type="InterPro" id="IPR017930">
    <property type="entry name" value="Myb_dom"/>
</dbReference>
<dbReference type="InterPro" id="IPR046955">
    <property type="entry name" value="PHR1-like"/>
</dbReference>
<name>A0ABD1B258_CARAN</name>
<feature type="domain" description="HTH myb-type" evidence="5">
    <location>
        <begin position="31"/>
        <end position="91"/>
    </location>
</feature>
<sequence>MSYNQGLWYQQEQNSAKSTSCESASEFPSSTSIKRRIKWTTDLHEKFVECVNHLGGPMKATPKEILKLMRTHELTIYHIKSHLQNYRSLKHVQDSMQEVIHQDGSRIKELMKMQDEVGQHLQKQLEMQRELFLLVEEQNKELDEMVKNSKGKTNL</sequence>
<organism evidence="6 7">
    <name type="scientific">Cardamine amara subsp. amara</name>
    <dbReference type="NCBI Taxonomy" id="228776"/>
    <lineage>
        <taxon>Eukaryota</taxon>
        <taxon>Viridiplantae</taxon>
        <taxon>Streptophyta</taxon>
        <taxon>Embryophyta</taxon>
        <taxon>Tracheophyta</taxon>
        <taxon>Spermatophyta</taxon>
        <taxon>Magnoliopsida</taxon>
        <taxon>eudicotyledons</taxon>
        <taxon>Gunneridae</taxon>
        <taxon>Pentapetalae</taxon>
        <taxon>rosids</taxon>
        <taxon>malvids</taxon>
        <taxon>Brassicales</taxon>
        <taxon>Brassicaceae</taxon>
        <taxon>Cardamineae</taxon>
        <taxon>Cardamine</taxon>
    </lineage>
</organism>
<dbReference type="SUPFAM" id="SSF46689">
    <property type="entry name" value="Homeodomain-like"/>
    <property type="match status" value="1"/>
</dbReference>
<comment type="subcellular location">
    <subcellularLocation>
        <location evidence="1">Nucleus</location>
    </subcellularLocation>
</comment>
<keyword evidence="2" id="KW-0805">Transcription regulation</keyword>
<protein>
    <submittedName>
        <fullName evidence="6">Myb family transcription factor RLI1</fullName>
    </submittedName>
</protein>
<evidence type="ECO:0000259" key="5">
    <source>
        <dbReference type="PROSITE" id="PS51294"/>
    </source>
</evidence>
<dbReference type="PROSITE" id="PS51294">
    <property type="entry name" value="HTH_MYB"/>
    <property type="match status" value="1"/>
</dbReference>
<proteinExistence type="predicted"/>
<reference evidence="6 7" key="1">
    <citation type="submission" date="2024-04" db="EMBL/GenBank/DDBJ databases">
        <title>Genome assembly C_amara_ONT_v2.</title>
        <authorList>
            <person name="Yant L."/>
            <person name="Moore C."/>
            <person name="Slenker M."/>
        </authorList>
    </citation>
    <scope>NUCLEOTIDE SEQUENCE [LARGE SCALE GENOMIC DNA]</scope>
    <source>
        <tissue evidence="6">Leaf</tissue>
    </source>
</reference>
<evidence type="ECO:0000256" key="1">
    <source>
        <dbReference type="ARBA" id="ARBA00004123"/>
    </source>
</evidence>
<dbReference type="InterPro" id="IPR001005">
    <property type="entry name" value="SANT/Myb"/>
</dbReference>
<comment type="caution">
    <text evidence="6">The sequence shown here is derived from an EMBL/GenBank/DDBJ whole genome shotgun (WGS) entry which is preliminary data.</text>
</comment>